<evidence type="ECO:0000313" key="1">
    <source>
        <dbReference type="EMBL" id="KAK7503953.1"/>
    </source>
</evidence>
<dbReference type="EMBL" id="JACVVK020000017">
    <property type="protein sequence ID" value="KAK7503953.1"/>
    <property type="molecule type" value="Genomic_DNA"/>
</dbReference>
<reference evidence="1 2" key="1">
    <citation type="journal article" date="2023" name="Sci. Data">
        <title>Genome assembly of the Korean intertidal mud-creeper Batillaria attramentaria.</title>
        <authorList>
            <person name="Patra A.K."/>
            <person name="Ho P.T."/>
            <person name="Jun S."/>
            <person name="Lee S.J."/>
            <person name="Kim Y."/>
            <person name="Won Y.J."/>
        </authorList>
    </citation>
    <scope>NUCLEOTIDE SEQUENCE [LARGE SCALE GENOMIC DNA]</scope>
    <source>
        <strain evidence="1">Wonlab-2016</strain>
    </source>
</reference>
<dbReference type="Proteomes" id="UP001519460">
    <property type="component" value="Unassembled WGS sequence"/>
</dbReference>
<keyword evidence="2" id="KW-1185">Reference proteome</keyword>
<name>A0ABD0LXY8_9CAEN</name>
<gene>
    <name evidence="1" type="ORF">BaRGS_00004685</name>
</gene>
<proteinExistence type="predicted"/>
<accession>A0ABD0LXY8</accession>
<evidence type="ECO:0000313" key="2">
    <source>
        <dbReference type="Proteomes" id="UP001519460"/>
    </source>
</evidence>
<sequence>MCTENDREFPKFSFCDPTGECLKGDDCSSAAITCKLAGTVYCCGGAGSTVNASAVNGQLKFCTCESTPGITSSSCSEVNSASQLSGTFFTTAVAITVWSVLQA</sequence>
<protein>
    <submittedName>
        <fullName evidence="1">Uncharacterized protein</fullName>
    </submittedName>
</protein>
<dbReference type="AlphaFoldDB" id="A0ABD0LXY8"/>
<organism evidence="1 2">
    <name type="scientific">Batillaria attramentaria</name>
    <dbReference type="NCBI Taxonomy" id="370345"/>
    <lineage>
        <taxon>Eukaryota</taxon>
        <taxon>Metazoa</taxon>
        <taxon>Spiralia</taxon>
        <taxon>Lophotrochozoa</taxon>
        <taxon>Mollusca</taxon>
        <taxon>Gastropoda</taxon>
        <taxon>Caenogastropoda</taxon>
        <taxon>Sorbeoconcha</taxon>
        <taxon>Cerithioidea</taxon>
        <taxon>Batillariidae</taxon>
        <taxon>Batillaria</taxon>
    </lineage>
</organism>
<comment type="caution">
    <text evidence="1">The sequence shown here is derived from an EMBL/GenBank/DDBJ whole genome shotgun (WGS) entry which is preliminary data.</text>
</comment>